<dbReference type="GO" id="GO:0006508">
    <property type="term" value="P:proteolysis"/>
    <property type="evidence" value="ECO:0007669"/>
    <property type="project" value="InterPro"/>
</dbReference>
<dbReference type="InterPro" id="IPR029030">
    <property type="entry name" value="Caspase-like_dom_sf"/>
</dbReference>
<protein>
    <submittedName>
        <fullName evidence="6">Caspase-8-like</fullName>
    </submittedName>
</protein>
<name>A0AAV1Q148_SCOSC</name>
<dbReference type="InterPro" id="IPR001309">
    <property type="entry name" value="Pept_C14_p20"/>
</dbReference>
<organism evidence="6 7">
    <name type="scientific">Scomber scombrus</name>
    <name type="common">Atlantic mackerel</name>
    <name type="synonym">Scomber vernalis</name>
    <dbReference type="NCBI Taxonomy" id="13677"/>
    <lineage>
        <taxon>Eukaryota</taxon>
        <taxon>Metazoa</taxon>
        <taxon>Chordata</taxon>
        <taxon>Craniata</taxon>
        <taxon>Vertebrata</taxon>
        <taxon>Euteleostomi</taxon>
        <taxon>Actinopterygii</taxon>
        <taxon>Neopterygii</taxon>
        <taxon>Teleostei</taxon>
        <taxon>Neoteleostei</taxon>
        <taxon>Acanthomorphata</taxon>
        <taxon>Pelagiaria</taxon>
        <taxon>Scombriformes</taxon>
        <taxon>Scombridae</taxon>
        <taxon>Scomber</taxon>
    </lineage>
</organism>
<evidence type="ECO:0000256" key="1">
    <source>
        <dbReference type="ARBA" id="ARBA00010134"/>
    </source>
</evidence>
<gene>
    <name evidence="6" type="ORF">FSCOSCO3_A032232</name>
</gene>
<dbReference type="SMART" id="SM00115">
    <property type="entry name" value="CASc"/>
    <property type="match status" value="1"/>
</dbReference>
<sequence length="277" mass="30868">MSHSSHFPHQEPYKLECKPVGLCVIINNKNFMKKKPREGTDKDAESLAEVFSWLGFRILMCEDQESEKMKATLQYFASPGDLSQLQEFSAKEWSGSEFIDPQKAPEHGDAFICCVLSHGELGEVSGIDDKHLSIKEITRTFRETEDSPLTGKPKVFLIQACQGSMTPPGVKSAEQNLQCDSSKPETTADLVNVLVAIATVEDYKAGRDPYHGSWFIQSVCQKLKEGCLKGENISEIFTSVTDEVSKKDGRTKEGPFKQVPEIRSTLTKSLVLSPHHK</sequence>
<dbReference type="GO" id="GO:0004197">
    <property type="term" value="F:cysteine-type endopeptidase activity"/>
    <property type="evidence" value="ECO:0007669"/>
    <property type="project" value="InterPro"/>
</dbReference>
<evidence type="ECO:0000313" key="6">
    <source>
        <dbReference type="EMBL" id="CAK6976592.1"/>
    </source>
</evidence>
<dbReference type="InterPro" id="IPR033139">
    <property type="entry name" value="Caspase_cys_AS"/>
</dbReference>
<comment type="caution">
    <text evidence="6">The sequence shown here is derived from an EMBL/GenBank/DDBJ whole genome shotgun (WGS) entry which is preliminary data.</text>
</comment>
<dbReference type="PRINTS" id="PR00376">
    <property type="entry name" value="IL1BCENZYME"/>
</dbReference>
<dbReference type="PROSITE" id="PS50208">
    <property type="entry name" value="CASPASE_P20"/>
    <property type="match status" value="1"/>
</dbReference>
<evidence type="ECO:0000256" key="2">
    <source>
        <dbReference type="ARBA" id="ARBA00022703"/>
    </source>
</evidence>
<dbReference type="GO" id="GO:0051604">
    <property type="term" value="P:protein maturation"/>
    <property type="evidence" value="ECO:0007669"/>
    <property type="project" value="UniProtKB-ARBA"/>
</dbReference>
<dbReference type="GO" id="GO:0005737">
    <property type="term" value="C:cytoplasm"/>
    <property type="evidence" value="ECO:0007669"/>
    <property type="project" value="UniProtKB-ARBA"/>
</dbReference>
<proteinExistence type="inferred from homology"/>
<evidence type="ECO:0000259" key="4">
    <source>
        <dbReference type="PROSITE" id="PS50207"/>
    </source>
</evidence>
<evidence type="ECO:0000259" key="5">
    <source>
        <dbReference type="PROSITE" id="PS50208"/>
    </source>
</evidence>
<dbReference type="EMBL" id="CAWUFR010000355">
    <property type="protein sequence ID" value="CAK6976592.1"/>
    <property type="molecule type" value="Genomic_DNA"/>
</dbReference>
<dbReference type="PANTHER" id="PTHR48169:SF7">
    <property type="entry name" value="CASPASE 10"/>
    <property type="match status" value="1"/>
</dbReference>
<dbReference type="GO" id="GO:0043067">
    <property type="term" value="P:regulation of programmed cell death"/>
    <property type="evidence" value="ECO:0007669"/>
    <property type="project" value="UniProtKB-ARBA"/>
</dbReference>
<dbReference type="GO" id="GO:0006915">
    <property type="term" value="P:apoptotic process"/>
    <property type="evidence" value="ECO:0007669"/>
    <property type="project" value="UniProtKB-KW"/>
</dbReference>
<keyword evidence="7" id="KW-1185">Reference proteome</keyword>
<reference evidence="6 7" key="1">
    <citation type="submission" date="2024-01" db="EMBL/GenBank/DDBJ databases">
        <authorList>
            <person name="Alioto T."/>
            <person name="Alioto T."/>
            <person name="Gomez Garrido J."/>
        </authorList>
    </citation>
    <scope>NUCLEOTIDE SEQUENCE [LARGE SCALE GENOMIC DNA]</scope>
</reference>
<feature type="domain" description="Caspase family p20" evidence="5">
    <location>
        <begin position="19"/>
        <end position="165"/>
    </location>
</feature>
<dbReference type="AlphaFoldDB" id="A0AAV1Q148"/>
<dbReference type="SUPFAM" id="SSF52129">
    <property type="entry name" value="Caspase-like"/>
    <property type="match status" value="1"/>
</dbReference>
<dbReference type="InterPro" id="IPR011600">
    <property type="entry name" value="Pept_C14_caspase"/>
</dbReference>
<dbReference type="Gene3D" id="3.40.50.1460">
    <property type="match status" value="1"/>
</dbReference>
<keyword evidence="2" id="KW-0053">Apoptosis</keyword>
<dbReference type="Pfam" id="PF00656">
    <property type="entry name" value="Peptidase_C14"/>
    <property type="match status" value="2"/>
</dbReference>
<evidence type="ECO:0000313" key="7">
    <source>
        <dbReference type="Proteomes" id="UP001314229"/>
    </source>
</evidence>
<dbReference type="InterPro" id="IPR002138">
    <property type="entry name" value="Pept_C14_p10"/>
</dbReference>
<feature type="domain" description="Caspase family p10" evidence="4">
    <location>
        <begin position="192"/>
        <end position="274"/>
    </location>
</feature>
<comment type="similarity">
    <text evidence="1 3">Belongs to the peptidase C14A family.</text>
</comment>
<dbReference type="PANTHER" id="PTHR48169">
    <property type="entry name" value="DED DOMAIN-CONTAINING PROTEIN"/>
    <property type="match status" value="1"/>
</dbReference>
<dbReference type="PROSITE" id="PS01122">
    <property type="entry name" value="CASPASE_CYS"/>
    <property type="match status" value="1"/>
</dbReference>
<accession>A0AAV1Q148</accession>
<dbReference type="Proteomes" id="UP001314229">
    <property type="component" value="Unassembled WGS sequence"/>
</dbReference>
<dbReference type="PROSITE" id="PS50207">
    <property type="entry name" value="CASPASE_P10"/>
    <property type="match status" value="1"/>
</dbReference>
<evidence type="ECO:0000256" key="3">
    <source>
        <dbReference type="RuleBase" id="RU003971"/>
    </source>
</evidence>
<dbReference type="InterPro" id="IPR015917">
    <property type="entry name" value="Pept_C14A"/>
</dbReference>